<name>A0A645INY5_9ZZZZ</name>
<sequence length="155" mass="16436">MEVGEITVPSAIVKCPRILAAPPIWQRLPMRALPAIPVLPAITVCAPMCTLWAICTRLSILTPSSMTVSSSAPRSTQVLAPISTSLPMRTAPSCSIFSHWPAEGAKPKPSAPMTTPGCRMQRSPSTQPWLMVTRDFSTVSAPMTAPASTTHCGPT</sequence>
<comment type="caution">
    <text evidence="2">The sequence shown here is derived from an EMBL/GenBank/DDBJ whole genome shotgun (WGS) entry which is preliminary data.</text>
</comment>
<evidence type="ECO:0000313" key="2">
    <source>
        <dbReference type="EMBL" id="MPN52820.1"/>
    </source>
</evidence>
<dbReference type="EMBL" id="VSSQ01119293">
    <property type="protein sequence ID" value="MPN52820.1"/>
    <property type="molecule type" value="Genomic_DNA"/>
</dbReference>
<organism evidence="2">
    <name type="scientific">bioreactor metagenome</name>
    <dbReference type="NCBI Taxonomy" id="1076179"/>
    <lineage>
        <taxon>unclassified sequences</taxon>
        <taxon>metagenomes</taxon>
        <taxon>ecological metagenomes</taxon>
    </lineage>
</organism>
<accession>A0A645INY5</accession>
<protein>
    <submittedName>
        <fullName evidence="2">Uncharacterized protein</fullName>
    </submittedName>
</protein>
<reference evidence="2" key="1">
    <citation type="submission" date="2019-08" db="EMBL/GenBank/DDBJ databases">
        <authorList>
            <person name="Kucharzyk K."/>
            <person name="Murdoch R.W."/>
            <person name="Higgins S."/>
            <person name="Loffler F."/>
        </authorList>
    </citation>
    <scope>NUCLEOTIDE SEQUENCE</scope>
</reference>
<dbReference type="AlphaFoldDB" id="A0A645INY5"/>
<proteinExistence type="predicted"/>
<evidence type="ECO:0000256" key="1">
    <source>
        <dbReference type="SAM" id="MobiDB-lite"/>
    </source>
</evidence>
<gene>
    <name evidence="2" type="ORF">SDC9_200483</name>
</gene>
<feature type="region of interest" description="Disordered" evidence="1">
    <location>
        <begin position="105"/>
        <end position="124"/>
    </location>
</feature>